<dbReference type="EMBL" id="CP026995">
    <property type="protein sequence ID" value="QLH07673.1"/>
    <property type="molecule type" value="Genomic_DNA"/>
</dbReference>
<dbReference type="AlphaFoldDB" id="A0A7D5M6H8"/>
<evidence type="ECO:0000313" key="1">
    <source>
        <dbReference type="EMBL" id="QLH07673.1"/>
    </source>
</evidence>
<name>A0A7D5M6H8_9ARCH</name>
<evidence type="ECO:0000313" key="2">
    <source>
        <dbReference type="Proteomes" id="UP000509478"/>
    </source>
</evidence>
<accession>A0A7D5M6H8</accession>
<dbReference type="Proteomes" id="UP000509478">
    <property type="component" value="Chromosome"/>
</dbReference>
<dbReference type="KEGG" id="nue:C5F50_11775"/>
<gene>
    <name evidence="1" type="ORF">C5F50_11775</name>
</gene>
<protein>
    <submittedName>
        <fullName evidence="1">Uncharacterized protein</fullName>
    </submittedName>
</protein>
<reference evidence="1 2" key="1">
    <citation type="submission" date="2018-02" db="EMBL/GenBank/DDBJ databases">
        <title>Complete genome of Nitrosopumilus ureaphilus PS0.</title>
        <authorList>
            <person name="Qin W."/>
            <person name="Zheng Y."/>
            <person name="Stahl D.A."/>
        </authorList>
    </citation>
    <scope>NUCLEOTIDE SEQUENCE [LARGE SCALE GENOMIC DNA]</scope>
    <source>
        <strain evidence="1 2">PS0</strain>
    </source>
</reference>
<keyword evidence="2" id="KW-1185">Reference proteome</keyword>
<sequence length="189" mass="22176">MDPTFTPDIYDEITTMIQYIPIINDEIQDGDIDTQFGIPLDEIEMAKKIGHNKDWISVRDIINLMIKLLQDERRTELIDLQQYAILMSGISYPPQYLLFDYCLAALDKDITDALLYLDHSYKILNLSSSFHIMLACITRNKFLDDKDVRKFLAILANTIQPISAPSHKDRYGQEYRNRFDTYDKELERK</sequence>
<organism evidence="1 2">
    <name type="scientific">Nitrosopumilus ureiphilus</name>
    <dbReference type="NCBI Taxonomy" id="1470067"/>
    <lineage>
        <taxon>Archaea</taxon>
        <taxon>Nitrososphaerota</taxon>
        <taxon>Nitrososphaeria</taxon>
        <taxon>Nitrosopumilales</taxon>
        <taxon>Nitrosopumilaceae</taxon>
        <taxon>Nitrosopumilus</taxon>
    </lineage>
</organism>
<proteinExistence type="predicted"/>